<evidence type="ECO:0000256" key="6">
    <source>
        <dbReference type="RuleBase" id="RU003862"/>
    </source>
</evidence>
<comment type="cofactor">
    <cofactor evidence="1 6">
        <name>FAD</name>
        <dbReference type="ChEBI" id="CHEBI:57692"/>
    </cofactor>
</comment>
<dbReference type="Gene3D" id="3.20.20.220">
    <property type="match status" value="1"/>
</dbReference>
<dbReference type="AlphaFoldDB" id="V9VZ99"/>
<keyword evidence="4 6" id="KW-0274">FAD</keyword>
<accession>V9VZ99</accession>
<gene>
    <name evidence="7" type="ORF">METH_11915</name>
</gene>
<dbReference type="UniPathway" id="UPA00193"/>
<evidence type="ECO:0000256" key="3">
    <source>
        <dbReference type="ARBA" id="ARBA00022630"/>
    </source>
</evidence>
<reference evidence="7 8" key="1">
    <citation type="submission" date="2013-09" db="EMBL/GenBank/DDBJ databases">
        <authorList>
            <consortium name="DOE Joint Genome Institute"/>
            <person name="Klenk H.-P."/>
            <person name="Huntemann M."/>
            <person name="Han J."/>
            <person name="Chen A."/>
            <person name="Kyrpides N."/>
            <person name="Mavromatis K."/>
            <person name="Markowitz V."/>
            <person name="Palaniappan K."/>
            <person name="Ivanova N."/>
            <person name="Schaumberg A."/>
            <person name="Pati A."/>
            <person name="Liolios K."/>
            <person name="Nordberg H.P."/>
            <person name="Cantor M.N."/>
            <person name="Hua S.X."/>
            <person name="Woyke T."/>
        </authorList>
    </citation>
    <scope>NUCLEOTIDE SEQUENCE [LARGE SCALE GENOMIC DNA]</scope>
    <source>
        <strain evidence="7 8">DSM 14336</strain>
    </source>
</reference>
<protein>
    <recommendedName>
        <fullName evidence="6">Methylenetetrahydrofolate reductase</fullName>
    </recommendedName>
</protein>
<dbReference type="EMBL" id="CP006773">
    <property type="protein sequence ID" value="AHD03109.1"/>
    <property type="molecule type" value="Genomic_DNA"/>
</dbReference>
<dbReference type="STRING" id="999552.METH_11915"/>
<dbReference type="GO" id="GO:0004489">
    <property type="term" value="F:methylenetetrahydrofolate reductase [NAD(P)H] activity"/>
    <property type="evidence" value="ECO:0007669"/>
    <property type="project" value="InterPro"/>
</dbReference>
<keyword evidence="5 6" id="KW-0560">Oxidoreductase</keyword>
<dbReference type="GO" id="GO:0035999">
    <property type="term" value="P:tetrahydrofolate interconversion"/>
    <property type="evidence" value="ECO:0007669"/>
    <property type="project" value="UniProtKB-UniPathway"/>
</dbReference>
<organism evidence="7 8">
    <name type="scientific">Leisingera methylohalidivorans DSM 14336</name>
    <dbReference type="NCBI Taxonomy" id="999552"/>
    <lineage>
        <taxon>Bacteria</taxon>
        <taxon>Pseudomonadati</taxon>
        <taxon>Pseudomonadota</taxon>
        <taxon>Alphaproteobacteria</taxon>
        <taxon>Rhodobacterales</taxon>
        <taxon>Roseobacteraceae</taxon>
        <taxon>Leisingera</taxon>
    </lineage>
</organism>
<dbReference type="InterPro" id="IPR029041">
    <property type="entry name" value="FAD-linked_oxidoreductase-like"/>
</dbReference>
<comment type="similarity">
    <text evidence="6">Belongs to the methylenetetrahydrofolate reductase family.</text>
</comment>
<dbReference type="Proteomes" id="UP000018780">
    <property type="component" value="Chromosome"/>
</dbReference>
<dbReference type="HOGENOM" id="CLU_081788_0_0_5"/>
<evidence type="ECO:0000256" key="4">
    <source>
        <dbReference type="ARBA" id="ARBA00022827"/>
    </source>
</evidence>
<dbReference type="Pfam" id="PF02219">
    <property type="entry name" value="MTHFR"/>
    <property type="match status" value="1"/>
</dbReference>
<dbReference type="SUPFAM" id="SSF51730">
    <property type="entry name" value="FAD-linked oxidoreductase"/>
    <property type="match status" value="1"/>
</dbReference>
<dbReference type="GO" id="GO:0006555">
    <property type="term" value="P:methionine metabolic process"/>
    <property type="evidence" value="ECO:0007669"/>
    <property type="project" value="InterPro"/>
</dbReference>
<dbReference type="PATRIC" id="fig|999552.6.peg.2376"/>
<sequence>MAGLEGACKTLVDLGYQPVPYVGARHLQNESQLREHLTAARSGGACRLLVLAGDRDGSLGPYNDAMPVLAVPSISDLGSSHIPISGPPEGHPRIGGAQLVEALENKLEFLAARGIQAFITTQFGFDAGSYASWINMLRARGIVTPINIGITGVTSIPARIKYSVLCGVGPSLSALRKRSGAMVGLLKGFQPAELIDELSQALVLNDRVPVKLHFFPFGGAKKTFDWVAAQLGKPT</sequence>
<name>V9VZ99_9RHOB</name>
<evidence type="ECO:0000256" key="5">
    <source>
        <dbReference type="ARBA" id="ARBA00023002"/>
    </source>
</evidence>
<comment type="pathway">
    <text evidence="2 6">One-carbon metabolism; tetrahydrofolate interconversion.</text>
</comment>
<keyword evidence="8" id="KW-1185">Reference proteome</keyword>
<evidence type="ECO:0000256" key="1">
    <source>
        <dbReference type="ARBA" id="ARBA00001974"/>
    </source>
</evidence>
<dbReference type="InterPro" id="IPR003171">
    <property type="entry name" value="Mehydrof_redctse-like"/>
</dbReference>
<evidence type="ECO:0000256" key="2">
    <source>
        <dbReference type="ARBA" id="ARBA00004777"/>
    </source>
</evidence>
<evidence type="ECO:0000313" key="7">
    <source>
        <dbReference type="EMBL" id="AHD03109.1"/>
    </source>
</evidence>
<dbReference type="KEGG" id="lmd:METH_11915"/>
<evidence type="ECO:0000313" key="8">
    <source>
        <dbReference type="Proteomes" id="UP000018780"/>
    </source>
</evidence>
<proteinExistence type="inferred from homology"/>
<keyword evidence="3 6" id="KW-0285">Flavoprotein</keyword>